<sequence length="445" mass="50783">MIAAKINDREKERLALINSYSVLDTLPEKDYDNLTQLAAEICQTPISLITLLDEKRQWFKSHYGLEASETPIEDAFCVHAITGDDTIFITEDARRDERFQDNPLVTGDPNVVFYAGIPLKSTSGLAFGTLCVIDNKPRILTDSQKESLNILSEQVINLLELRKNKLELERAHRKLKKFSKKLEKKVFQRTNQLEIKTIKLELMINDLESFNHICSHDLQEPLRKIQMFISQVSDTEFNNLSEAGKHKLERIDLSAARMRNLIQDLMAYGSTEIIDNSLTNISLKKLVLDVKDVLSEELKEHKTVLRVPKDCEITVRPIQFKQLLFNLFTNAIKFTKKKDRPAIKVSGKVVSGADYPALKLSENTQYSRIEVSDNGIGFDQKYESKIFEIFQRLHNDEEYQGTGIGLAIVKRIVTTHNGQIKVESNLGEGAKFIIFIPLADQIESK</sequence>
<dbReference type="EMBL" id="FTMA01000003">
    <property type="protein sequence ID" value="SIQ73487.1"/>
    <property type="molecule type" value="Genomic_DNA"/>
</dbReference>
<protein>
    <recommendedName>
        <fullName evidence="2">histidine kinase</fullName>
        <ecNumber evidence="2">2.7.13.3</ecNumber>
    </recommendedName>
</protein>
<dbReference type="PRINTS" id="PR00344">
    <property type="entry name" value="BCTRLSENSOR"/>
</dbReference>
<comment type="catalytic activity">
    <reaction evidence="1">
        <text>ATP + protein L-histidine = ADP + protein N-phospho-L-histidine.</text>
        <dbReference type="EC" id="2.7.13.3"/>
    </reaction>
</comment>
<dbReference type="EC" id="2.7.13.3" evidence="2"/>
<dbReference type="Pfam" id="PF02518">
    <property type="entry name" value="HATPase_c"/>
    <property type="match status" value="1"/>
</dbReference>
<keyword evidence="4" id="KW-0808">Transferase</keyword>
<proteinExistence type="predicted"/>
<dbReference type="GO" id="GO:0000156">
    <property type="term" value="F:phosphorelay response regulator activity"/>
    <property type="evidence" value="ECO:0007669"/>
    <property type="project" value="TreeGrafter"/>
</dbReference>
<dbReference type="InterPro" id="IPR003661">
    <property type="entry name" value="HisK_dim/P_dom"/>
</dbReference>
<dbReference type="SUPFAM" id="SSF55781">
    <property type="entry name" value="GAF domain-like"/>
    <property type="match status" value="1"/>
</dbReference>
<evidence type="ECO:0000256" key="4">
    <source>
        <dbReference type="ARBA" id="ARBA00022679"/>
    </source>
</evidence>
<dbReference type="InterPro" id="IPR036890">
    <property type="entry name" value="HATPase_C_sf"/>
</dbReference>
<dbReference type="Gene3D" id="3.30.565.10">
    <property type="entry name" value="Histidine kinase-like ATPase, C-terminal domain"/>
    <property type="match status" value="1"/>
</dbReference>
<dbReference type="Gene3D" id="3.30.450.40">
    <property type="match status" value="1"/>
</dbReference>
<keyword evidence="8" id="KW-1185">Reference proteome</keyword>
<reference evidence="8" key="1">
    <citation type="submission" date="2017-01" db="EMBL/GenBank/DDBJ databases">
        <authorList>
            <person name="Varghese N."/>
            <person name="Submissions S."/>
        </authorList>
    </citation>
    <scope>NUCLEOTIDE SEQUENCE [LARGE SCALE GENOMIC DNA]</scope>
    <source>
        <strain evidence="8">DSM 15366</strain>
    </source>
</reference>
<evidence type="ECO:0000256" key="2">
    <source>
        <dbReference type="ARBA" id="ARBA00012438"/>
    </source>
</evidence>
<evidence type="ECO:0000256" key="1">
    <source>
        <dbReference type="ARBA" id="ARBA00000085"/>
    </source>
</evidence>
<evidence type="ECO:0000313" key="8">
    <source>
        <dbReference type="Proteomes" id="UP000186953"/>
    </source>
</evidence>
<dbReference type="Proteomes" id="UP000186953">
    <property type="component" value="Unassembled WGS sequence"/>
</dbReference>
<dbReference type="SUPFAM" id="SSF55874">
    <property type="entry name" value="ATPase domain of HSP90 chaperone/DNA topoisomerase II/histidine kinase"/>
    <property type="match status" value="1"/>
</dbReference>
<dbReference type="CDD" id="cd00082">
    <property type="entry name" value="HisKA"/>
    <property type="match status" value="1"/>
</dbReference>
<dbReference type="GO" id="GO:0000155">
    <property type="term" value="F:phosphorelay sensor kinase activity"/>
    <property type="evidence" value="ECO:0007669"/>
    <property type="project" value="InterPro"/>
</dbReference>
<dbReference type="Gene3D" id="1.10.287.130">
    <property type="match status" value="1"/>
</dbReference>
<dbReference type="FunFam" id="3.30.565.10:FF:000006">
    <property type="entry name" value="Sensor histidine kinase WalK"/>
    <property type="match status" value="1"/>
</dbReference>
<dbReference type="GO" id="GO:0030295">
    <property type="term" value="F:protein kinase activator activity"/>
    <property type="evidence" value="ECO:0007669"/>
    <property type="project" value="TreeGrafter"/>
</dbReference>
<keyword evidence="3" id="KW-0597">Phosphoprotein</keyword>
<evidence type="ECO:0000256" key="3">
    <source>
        <dbReference type="ARBA" id="ARBA00022553"/>
    </source>
</evidence>
<organism evidence="7 8">
    <name type="scientific">Maribacter ulvicola</name>
    <dbReference type="NCBI Taxonomy" id="228959"/>
    <lineage>
        <taxon>Bacteria</taxon>
        <taxon>Pseudomonadati</taxon>
        <taxon>Bacteroidota</taxon>
        <taxon>Flavobacteriia</taxon>
        <taxon>Flavobacteriales</taxon>
        <taxon>Flavobacteriaceae</taxon>
        <taxon>Maribacter</taxon>
    </lineage>
</organism>
<dbReference type="InterPro" id="IPR050351">
    <property type="entry name" value="BphY/WalK/GraS-like"/>
</dbReference>
<dbReference type="InterPro" id="IPR003018">
    <property type="entry name" value="GAF"/>
</dbReference>
<dbReference type="SUPFAM" id="SSF47384">
    <property type="entry name" value="Homodimeric domain of signal transducing histidine kinase"/>
    <property type="match status" value="1"/>
</dbReference>
<dbReference type="SMART" id="SM00387">
    <property type="entry name" value="HATPase_c"/>
    <property type="match status" value="1"/>
</dbReference>
<evidence type="ECO:0000313" key="7">
    <source>
        <dbReference type="EMBL" id="SIQ73487.1"/>
    </source>
</evidence>
<dbReference type="OrthoDB" id="9811889at2"/>
<evidence type="ECO:0000256" key="5">
    <source>
        <dbReference type="ARBA" id="ARBA00022777"/>
    </source>
</evidence>
<dbReference type="STRING" id="228959.SAMN05421797_10312"/>
<name>A0A1N6V6Q7_9FLAO</name>
<accession>A0A1N6V6Q7</accession>
<feature type="domain" description="Histidine kinase" evidence="6">
    <location>
        <begin position="213"/>
        <end position="440"/>
    </location>
</feature>
<dbReference type="GO" id="GO:0007234">
    <property type="term" value="P:osmosensory signaling via phosphorelay pathway"/>
    <property type="evidence" value="ECO:0007669"/>
    <property type="project" value="TreeGrafter"/>
</dbReference>
<dbReference type="SMART" id="SM00065">
    <property type="entry name" value="GAF"/>
    <property type="match status" value="1"/>
</dbReference>
<keyword evidence="5 7" id="KW-0418">Kinase</keyword>
<dbReference type="InterPro" id="IPR004358">
    <property type="entry name" value="Sig_transdc_His_kin-like_C"/>
</dbReference>
<dbReference type="PROSITE" id="PS50109">
    <property type="entry name" value="HIS_KIN"/>
    <property type="match status" value="1"/>
</dbReference>
<dbReference type="PANTHER" id="PTHR42878:SF15">
    <property type="entry name" value="BACTERIOPHYTOCHROME"/>
    <property type="match status" value="1"/>
</dbReference>
<dbReference type="InterPro" id="IPR005467">
    <property type="entry name" value="His_kinase_dom"/>
</dbReference>
<dbReference type="AlphaFoldDB" id="A0A1N6V6Q7"/>
<gene>
    <name evidence="7" type="ORF">SAMN05421797_10312</name>
</gene>
<dbReference type="InterPro" id="IPR036097">
    <property type="entry name" value="HisK_dim/P_sf"/>
</dbReference>
<evidence type="ECO:0000259" key="6">
    <source>
        <dbReference type="PROSITE" id="PS50109"/>
    </source>
</evidence>
<dbReference type="InterPro" id="IPR003594">
    <property type="entry name" value="HATPase_dom"/>
</dbReference>
<dbReference type="InterPro" id="IPR029016">
    <property type="entry name" value="GAF-like_dom_sf"/>
</dbReference>
<dbReference type="PANTHER" id="PTHR42878">
    <property type="entry name" value="TWO-COMPONENT HISTIDINE KINASE"/>
    <property type="match status" value="1"/>
</dbReference>
<dbReference type="RefSeq" id="WP_076548425.1">
    <property type="nucleotide sequence ID" value="NZ_FTMA01000003.1"/>
</dbReference>